<dbReference type="STRING" id="1447883.A0A2B7Y2I5"/>
<dbReference type="AlphaFoldDB" id="A0A2B7Y2I5"/>
<dbReference type="EMBL" id="PDNA01000084">
    <property type="protein sequence ID" value="PGH15253.1"/>
    <property type="molecule type" value="Genomic_DNA"/>
</dbReference>
<dbReference type="PANTHER" id="PTHR44229">
    <property type="entry name" value="15-HYDROXYPROSTAGLANDIN DEHYDROGENASE [NAD(+)]"/>
    <property type="match status" value="1"/>
</dbReference>
<accession>A0A2B7Y2I5</accession>
<reference evidence="4 5" key="1">
    <citation type="submission" date="2017-10" db="EMBL/GenBank/DDBJ databases">
        <title>Comparative genomics in systemic dimorphic fungi from Ajellomycetaceae.</title>
        <authorList>
            <person name="Munoz J.F."/>
            <person name="Mcewen J.G."/>
            <person name="Clay O.K."/>
            <person name="Cuomo C.A."/>
        </authorList>
    </citation>
    <scope>NUCLEOTIDE SEQUENCE [LARGE SCALE GENOMIC DNA]</scope>
    <source>
        <strain evidence="4 5">UAMH7299</strain>
    </source>
</reference>
<evidence type="ECO:0000313" key="4">
    <source>
        <dbReference type="EMBL" id="PGH15253.1"/>
    </source>
</evidence>
<dbReference type="InterPro" id="IPR036291">
    <property type="entry name" value="NAD(P)-bd_dom_sf"/>
</dbReference>
<dbReference type="Pfam" id="PF00106">
    <property type="entry name" value="adh_short"/>
    <property type="match status" value="1"/>
</dbReference>
<comment type="similarity">
    <text evidence="1">Belongs to the short-chain dehydrogenases/reductases (SDR) family.</text>
</comment>
<dbReference type="Gene3D" id="3.40.50.720">
    <property type="entry name" value="NAD(P)-binding Rossmann-like Domain"/>
    <property type="match status" value="1"/>
</dbReference>
<dbReference type="Proteomes" id="UP000224634">
    <property type="component" value="Unassembled WGS sequence"/>
</dbReference>
<dbReference type="InterPro" id="IPR002347">
    <property type="entry name" value="SDR_fam"/>
</dbReference>
<sequence length="405" mass="43559">MTQSPPLRSVVAAARQSPPIDFNSPVPLDFIKGKTILITGGASGIGAAFFTKWAEHGAAVIIGDINVEAGTQLVASTRKTAKNDNLHFLPLDVTSWPSQVEFFREAAKLSPHGGIDTVVANAGVNLIKESSYFETPPVDYQHDANPPPPPLKTVDINLTGVMYTSHLATFYLARNPGSADCSPTSDPATTPRDRHLILIGSIASVYPIMSQVPYCVSKHGVLGLYRCLRATGPLTSGVRVNMLCPYFIDTPLIDPSGRAVLAGASYGKVDDVVHAATRFVADPRCVGRAVVVGPRLRVREPEEIAVRSGADGVPGPADIYDLADPEGELGSKVTNADGVVLRDVALWEIHAHDLENTDIMCHRMMTLFNTGAQLRGWKGVLSDLWLAFLMALARCFGGKSRRERK</sequence>
<dbReference type="GO" id="GO:0016616">
    <property type="term" value="F:oxidoreductase activity, acting on the CH-OH group of donors, NAD or NADP as acceptor"/>
    <property type="evidence" value="ECO:0007669"/>
    <property type="project" value="TreeGrafter"/>
</dbReference>
<keyword evidence="5" id="KW-1185">Reference proteome</keyword>
<evidence type="ECO:0000256" key="3">
    <source>
        <dbReference type="ARBA" id="ARBA00023002"/>
    </source>
</evidence>
<dbReference type="OrthoDB" id="5371740at2759"/>
<proteinExistence type="inferred from homology"/>
<evidence type="ECO:0000256" key="1">
    <source>
        <dbReference type="ARBA" id="ARBA00006484"/>
    </source>
</evidence>
<name>A0A2B7Y2I5_POLH7</name>
<dbReference type="PRINTS" id="PR00081">
    <property type="entry name" value="GDHRDH"/>
</dbReference>
<organism evidence="4 5">
    <name type="scientific">Polytolypa hystricis (strain UAMH7299)</name>
    <dbReference type="NCBI Taxonomy" id="1447883"/>
    <lineage>
        <taxon>Eukaryota</taxon>
        <taxon>Fungi</taxon>
        <taxon>Dikarya</taxon>
        <taxon>Ascomycota</taxon>
        <taxon>Pezizomycotina</taxon>
        <taxon>Eurotiomycetes</taxon>
        <taxon>Eurotiomycetidae</taxon>
        <taxon>Onygenales</taxon>
        <taxon>Onygenales incertae sedis</taxon>
        <taxon>Polytolypa</taxon>
    </lineage>
</organism>
<comment type="caution">
    <text evidence="4">The sequence shown here is derived from an EMBL/GenBank/DDBJ whole genome shotgun (WGS) entry which is preliminary data.</text>
</comment>
<keyword evidence="2" id="KW-0521">NADP</keyword>
<gene>
    <name evidence="4" type="ORF">AJ80_05606</name>
</gene>
<dbReference type="PANTHER" id="PTHR44229:SF4">
    <property type="entry name" value="15-HYDROXYPROSTAGLANDIN DEHYDROGENASE [NAD(+)]"/>
    <property type="match status" value="1"/>
</dbReference>
<protein>
    <submittedName>
        <fullName evidence="4">Uncharacterized protein</fullName>
    </submittedName>
</protein>
<dbReference type="PROSITE" id="PS00061">
    <property type="entry name" value="ADH_SHORT"/>
    <property type="match status" value="1"/>
</dbReference>
<evidence type="ECO:0000256" key="2">
    <source>
        <dbReference type="ARBA" id="ARBA00022857"/>
    </source>
</evidence>
<evidence type="ECO:0000313" key="5">
    <source>
        <dbReference type="Proteomes" id="UP000224634"/>
    </source>
</evidence>
<dbReference type="InterPro" id="IPR020904">
    <property type="entry name" value="Sc_DH/Rdtase_CS"/>
</dbReference>
<keyword evidence="3" id="KW-0560">Oxidoreductase</keyword>
<dbReference type="SUPFAM" id="SSF51735">
    <property type="entry name" value="NAD(P)-binding Rossmann-fold domains"/>
    <property type="match status" value="1"/>
</dbReference>
<dbReference type="GO" id="GO:0005737">
    <property type="term" value="C:cytoplasm"/>
    <property type="evidence" value="ECO:0007669"/>
    <property type="project" value="TreeGrafter"/>
</dbReference>